<dbReference type="InterPro" id="IPR007743">
    <property type="entry name" value="Immunity-related_GTPase-like"/>
</dbReference>
<evidence type="ECO:0000256" key="3">
    <source>
        <dbReference type="ARBA" id="ARBA00022801"/>
    </source>
</evidence>
<reference evidence="7" key="3">
    <citation type="submission" date="2025-09" db="UniProtKB">
        <authorList>
            <consortium name="Ensembl"/>
        </authorList>
    </citation>
    <scope>IDENTIFICATION</scope>
</reference>
<feature type="compositionally biased region" description="Polar residues" evidence="5">
    <location>
        <begin position="278"/>
        <end position="291"/>
    </location>
</feature>
<dbReference type="eggNOG" id="ENOG502S70P">
    <property type="taxonomic scope" value="Eukaryota"/>
</dbReference>
<organism evidence="7 8">
    <name type="scientific">Latimeria chalumnae</name>
    <name type="common">Coelacanth</name>
    <dbReference type="NCBI Taxonomy" id="7897"/>
    <lineage>
        <taxon>Eukaryota</taxon>
        <taxon>Metazoa</taxon>
        <taxon>Chordata</taxon>
        <taxon>Craniata</taxon>
        <taxon>Vertebrata</taxon>
        <taxon>Euteleostomi</taxon>
        <taxon>Coelacanthiformes</taxon>
        <taxon>Coelacanthidae</taxon>
        <taxon>Latimeria</taxon>
    </lineage>
</organism>
<dbReference type="InParanoid" id="H3BA62"/>
<keyword evidence="2" id="KW-0547">Nucleotide-binding</keyword>
<accession>H3BA62</accession>
<comment type="similarity">
    <text evidence="1">Belongs to the TRAFAC class dynamin-like GTPase superfamily. IRG family.</text>
</comment>
<evidence type="ECO:0000313" key="8">
    <source>
        <dbReference type="Proteomes" id="UP000008672"/>
    </source>
</evidence>
<dbReference type="GO" id="GO:0016787">
    <property type="term" value="F:hydrolase activity"/>
    <property type="evidence" value="ECO:0007669"/>
    <property type="project" value="UniProtKB-KW"/>
</dbReference>
<dbReference type="FunFam" id="3.40.50.300:FF:000541">
    <property type="entry name" value="Immunity related GTPase M"/>
    <property type="match status" value="2"/>
</dbReference>
<dbReference type="GeneTree" id="ENSGT00950000183007"/>
<evidence type="ECO:0000256" key="2">
    <source>
        <dbReference type="ARBA" id="ARBA00022741"/>
    </source>
</evidence>
<evidence type="ECO:0000259" key="6">
    <source>
        <dbReference type="PROSITE" id="PS51716"/>
    </source>
</evidence>
<protein>
    <recommendedName>
        <fullName evidence="6">IRG-type G domain-containing protein</fullName>
    </recommendedName>
</protein>
<feature type="region of interest" description="Disordered" evidence="5">
    <location>
        <begin position="263"/>
        <end position="291"/>
    </location>
</feature>
<dbReference type="GO" id="GO:0016020">
    <property type="term" value="C:membrane"/>
    <property type="evidence" value="ECO:0007669"/>
    <property type="project" value="InterPro"/>
</dbReference>
<dbReference type="Ensembl" id="ENSLACT00000018916.1">
    <property type="protein sequence ID" value="ENSLACP00000018783.1"/>
    <property type="gene ID" value="ENSLACG00000016534.1"/>
</dbReference>
<dbReference type="GO" id="GO:0005525">
    <property type="term" value="F:GTP binding"/>
    <property type="evidence" value="ECO:0007669"/>
    <property type="project" value="UniProtKB-KW"/>
</dbReference>
<dbReference type="InterPro" id="IPR027417">
    <property type="entry name" value="P-loop_NTPase"/>
</dbReference>
<dbReference type="InterPro" id="IPR030385">
    <property type="entry name" value="G_IRG_dom"/>
</dbReference>
<reference evidence="8" key="1">
    <citation type="submission" date="2011-08" db="EMBL/GenBank/DDBJ databases">
        <title>The draft genome of Latimeria chalumnae.</title>
        <authorList>
            <person name="Di Palma F."/>
            <person name="Alfoldi J."/>
            <person name="Johnson J."/>
            <person name="Berlin A."/>
            <person name="Gnerre S."/>
            <person name="Jaffe D."/>
            <person name="MacCallum I."/>
            <person name="Young S."/>
            <person name="Walker B.J."/>
            <person name="Lander E."/>
            <person name="Lindblad-Toh K."/>
        </authorList>
    </citation>
    <scope>NUCLEOTIDE SEQUENCE [LARGE SCALE GENOMIC DNA]</scope>
    <source>
        <strain evidence="8">Wild caught</strain>
    </source>
</reference>
<feature type="domain" description="IRG-type G" evidence="6">
    <location>
        <begin position="443"/>
        <end position="625"/>
    </location>
</feature>
<feature type="compositionally biased region" description="Low complexity" evidence="5">
    <location>
        <begin position="475"/>
        <end position="487"/>
    </location>
</feature>
<sequence length="675" mass="76360">MNTTKEFELLSDKDIEDMKAAFEQAISESVTTKAQENLDYTESPKINIAITGETWSGKSTIVNAIRGLDDEDEGAAKTEVTEKTMKPTKYPHPKHPNVILWDLPGFGTPNFKVNVTQYIIFIIIVSECFTENHAKLAHEIQKMGKKFYVVRSKIDTDIDRSRRRRKSTFNEEKLLHEIRKNCVECLLKEGVESPPVYLLCSFELGNFDFPSLMENLDEEISEHSTSFLGPWLSIIDQPLRQRKKTSLTKSFFLASPKPFVWPSRSLDKSGHNERRQPCHSNKPLSHATQSVSSLTGNPSILMEDLQINYYGTHIALSIPANCFGQALCDTIADGLCISLHNLGSVVVLVAIKGLPVVGNKKIKFCAVYFWRYTIACANKVYQEPHSQIELLATELQYFIRNARNDFEIVSKQELKEMSTAFELGGWENVASKIQENLDYIEKVKLHIAITGESGSGKSTFVNAMRGLKDEDEGAAETGVTETTMKPTKYPHPKHPKVNLWDLPGIGTPNVKADEYLQQVNFSQYDFFIIIASERFKENHAKLACEIQKMGKKFYFVCSKVDSEIAALKKRKKSTFSEVLMLEEVRKNSIECLQKQGVERPLVYLVSCLELAKFDFIKLQETLQQELSAPKRDAFLLSLPTISKTILLRKKELLGSQIWKLATVSYAMATLPIPGL</sequence>
<dbReference type="SUPFAM" id="SSF52540">
    <property type="entry name" value="P-loop containing nucleoside triphosphate hydrolases"/>
    <property type="match status" value="2"/>
</dbReference>
<evidence type="ECO:0000313" key="7">
    <source>
        <dbReference type="Ensembl" id="ENSLACP00000018783.1"/>
    </source>
</evidence>
<proteinExistence type="inferred from homology"/>
<feature type="compositionally biased region" description="Basic and acidic residues" evidence="5">
    <location>
        <begin position="265"/>
        <end position="276"/>
    </location>
</feature>
<evidence type="ECO:0000256" key="4">
    <source>
        <dbReference type="ARBA" id="ARBA00023134"/>
    </source>
</evidence>
<evidence type="ECO:0000256" key="5">
    <source>
        <dbReference type="SAM" id="MobiDB-lite"/>
    </source>
</evidence>
<feature type="region of interest" description="Disordered" evidence="5">
    <location>
        <begin position="472"/>
        <end position="492"/>
    </location>
</feature>
<feature type="domain" description="IRG-type G" evidence="6">
    <location>
        <begin position="44"/>
        <end position="219"/>
    </location>
</feature>
<keyword evidence="4" id="KW-0342">GTP-binding</keyword>
<dbReference type="PANTHER" id="PTHR32341">
    <property type="entry name" value="INTERFERON-INDUCIBLE GTPASE"/>
    <property type="match status" value="1"/>
</dbReference>
<keyword evidence="3" id="KW-0378">Hydrolase</keyword>
<reference evidence="7" key="2">
    <citation type="submission" date="2025-08" db="UniProtKB">
        <authorList>
            <consortium name="Ensembl"/>
        </authorList>
    </citation>
    <scope>IDENTIFICATION</scope>
</reference>
<dbReference type="EMBL" id="AFYH01067400">
    <property type="status" value="NOT_ANNOTATED_CDS"/>
    <property type="molecule type" value="Genomic_DNA"/>
</dbReference>
<dbReference type="PROSITE" id="PS51716">
    <property type="entry name" value="G_IRG"/>
    <property type="match status" value="2"/>
</dbReference>
<dbReference type="HOGENOM" id="CLU_015342_1_0_1"/>
<keyword evidence="8" id="KW-1185">Reference proteome</keyword>
<name>H3BA62_LATCH</name>
<dbReference type="Gene3D" id="3.40.50.300">
    <property type="entry name" value="P-loop containing nucleotide triphosphate hydrolases"/>
    <property type="match status" value="2"/>
</dbReference>
<dbReference type="AlphaFoldDB" id="H3BA62"/>
<dbReference type="PANTHER" id="PTHR32341:SF10">
    <property type="entry name" value="INTERFERON-INDUCIBLE GTPASE 5"/>
    <property type="match status" value="1"/>
</dbReference>
<evidence type="ECO:0000256" key="1">
    <source>
        <dbReference type="ARBA" id="ARBA00005429"/>
    </source>
</evidence>
<dbReference type="Proteomes" id="UP000008672">
    <property type="component" value="Unassembled WGS sequence"/>
</dbReference>
<dbReference type="Pfam" id="PF05049">
    <property type="entry name" value="IIGP"/>
    <property type="match status" value="2"/>
</dbReference>
<dbReference type="InterPro" id="IPR051515">
    <property type="entry name" value="IRG"/>
</dbReference>